<keyword evidence="2" id="KW-0732">Signal</keyword>
<dbReference type="GO" id="GO:0000329">
    <property type="term" value="C:fungal-type vacuole membrane"/>
    <property type="evidence" value="ECO:0007669"/>
    <property type="project" value="TreeGrafter"/>
</dbReference>
<evidence type="ECO:0000313" key="4">
    <source>
        <dbReference type="EMBL" id="KAF1947847.1"/>
    </source>
</evidence>
<dbReference type="InterPro" id="IPR036378">
    <property type="entry name" value="FAS1_dom_sf"/>
</dbReference>
<dbReference type="OrthoDB" id="286301at2759"/>
<dbReference type="SMART" id="SM00554">
    <property type="entry name" value="FAS1"/>
    <property type="match status" value="2"/>
</dbReference>
<protein>
    <submittedName>
        <fullName evidence="4">Beta-Ig-H3/Fasciclin</fullName>
    </submittedName>
</protein>
<keyword evidence="5" id="KW-1185">Reference proteome</keyword>
<dbReference type="PANTHER" id="PTHR10900:SF77">
    <property type="entry name" value="FI19380P1"/>
    <property type="match status" value="1"/>
</dbReference>
<feature type="region of interest" description="Disordered" evidence="1">
    <location>
        <begin position="304"/>
        <end position="366"/>
    </location>
</feature>
<dbReference type="InterPro" id="IPR000782">
    <property type="entry name" value="FAS1_domain"/>
</dbReference>
<feature type="domain" description="FAS1" evidence="3">
    <location>
        <begin position="169"/>
        <end position="298"/>
    </location>
</feature>
<organism evidence="4 5">
    <name type="scientific">Clathrospora elynae</name>
    <dbReference type="NCBI Taxonomy" id="706981"/>
    <lineage>
        <taxon>Eukaryota</taxon>
        <taxon>Fungi</taxon>
        <taxon>Dikarya</taxon>
        <taxon>Ascomycota</taxon>
        <taxon>Pezizomycotina</taxon>
        <taxon>Dothideomycetes</taxon>
        <taxon>Pleosporomycetidae</taxon>
        <taxon>Pleosporales</taxon>
        <taxon>Diademaceae</taxon>
        <taxon>Clathrospora</taxon>
    </lineage>
</organism>
<evidence type="ECO:0000259" key="3">
    <source>
        <dbReference type="PROSITE" id="PS50213"/>
    </source>
</evidence>
<dbReference type="EMBL" id="ML975997">
    <property type="protein sequence ID" value="KAF1947847.1"/>
    <property type="molecule type" value="Genomic_DNA"/>
</dbReference>
<dbReference type="InterPro" id="IPR050904">
    <property type="entry name" value="Adhesion/Biosynth-related"/>
</dbReference>
<dbReference type="PROSITE" id="PS50213">
    <property type="entry name" value="FAS1"/>
    <property type="match status" value="2"/>
</dbReference>
<dbReference type="SUPFAM" id="SSF82153">
    <property type="entry name" value="FAS1 domain"/>
    <property type="match status" value="2"/>
</dbReference>
<name>A0A6A5TG29_9PLEO</name>
<evidence type="ECO:0000256" key="1">
    <source>
        <dbReference type="SAM" id="MobiDB-lite"/>
    </source>
</evidence>
<evidence type="ECO:0000256" key="2">
    <source>
        <dbReference type="SAM" id="SignalP"/>
    </source>
</evidence>
<proteinExistence type="predicted"/>
<feature type="chain" id="PRO_5025654326" evidence="2">
    <location>
        <begin position="17"/>
        <end position="389"/>
    </location>
</feature>
<reference evidence="4" key="1">
    <citation type="journal article" date="2020" name="Stud. Mycol.">
        <title>101 Dothideomycetes genomes: a test case for predicting lifestyles and emergence of pathogens.</title>
        <authorList>
            <person name="Haridas S."/>
            <person name="Albert R."/>
            <person name="Binder M."/>
            <person name="Bloem J."/>
            <person name="Labutti K."/>
            <person name="Salamov A."/>
            <person name="Andreopoulos B."/>
            <person name="Baker S."/>
            <person name="Barry K."/>
            <person name="Bills G."/>
            <person name="Bluhm B."/>
            <person name="Cannon C."/>
            <person name="Castanera R."/>
            <person name="Culley D."/>
            <person name="Daum C."/>
            <person name="Ezra D."/>
            <person name="Gonzalez J."/>
            <person name="Henrissat B."/>
            <person name="Kuo A."/>
            <person name="Liang C."/>
            <person name="Lipzen A."/>
            <person name="Lutzoni F."/>
            <person name="Magnuson J."/>
            <person name="Mondo S."/>
            <person name="Nolan M."/>
            <person name="Ohm R."/>
            <person name="Pangilinan J."/>
            <person name="Park H.-J."/>
            <person name="Ramirez L."/>
            <person name="Alfaro M."/>
            <person name="Sun H."/>
            <person name="Tritt A."/>
            <person name="Yoshinaga Y."/>
            <person name="Zwiers L.-H."/>
            <person name="Turgeon B."/>
            <person name="Goodwin S."/>
            <person name="Spatafora J."/>
            <person name="Crous P."/>
            <person name="Grigoriev I."/>
        </authorList>
    </citation>
    <scope>NUCLEOTIDE SEQUENCE</scope>
    <source>
        <strain evidence="4">CBS 161.51</strain>
    </source>
</reference>
<dbReference type="PANTHER" id="PTHR10900">
    <property type="entry name" value="PERIOSTIN-RELATED"/>
    <property type="match status" value="1"/>
</dbReference>
<dbReference type="Pfam" id="PF02469">
    <property type="entry name" value="Fasciclin"/>
    <property type="match status" value="2"/>
</dbReference>
<dbReference type="GO" id="GO:0016236">
    <property type="term" value="P:macroautophagy"/>
    <property type="evidence" value="ECO:0007669"/>
    <property type="project" value="TreeGrafter"/>
</dbReference>
<feature type="signal peptide" evidence="2">
    <location>
        <begin position="1"/>
        <end position="16"/>
    </location>
</feature>
<dbReference type="FunFam" id="2.30.180.10:FF:000032">
    <property type="entry name" value="Fasciclin domain-containing protein, putative"/>
    <property type="match status" value="1"/>
</dbReference>
<evidence type="ECO:0000313" key="5">
    <source>
        <dbReference type="Proteomes" id="UP000800038"/>
    </source>
</evidence>
<dbReference type="Gene3D" id="2.30.180.10">
    <property type="entry name" value="FAS1 domain"/>
    <property type="match status" value="2"/>
</dbReference>
<feature type="compositionally biased region" description="Polar residues" evidence="1">
    <location>
        <begin position="327"/>
        <end position="341"/>
    </location>
</feature>
<sequence length="389" mass="39569">MFKQLSLLALVGLAFAQQNDTTLDLAAALNSTDELSILKGVIPAAVLQQLSGLTNITILAPSNAAFGEVDNETLSSLTSNQGLLTALLQYHVLNGTYLASAITNSSVFVPSSLTNPLFTNVTGGQVVEANSNDGNVTFYSGLLSNSSVTTADVNFTGGVIHIIDRLLVLPENAADTLSAASLTSLRGALNATDLVSTVNDTPNITVFAPSNEAIQDIGSALANLTTQQITDILTYHVVTTGDIGYSSKLKNGTTLKTANGNDLTVTIGDGGIFVNNARVVTSDILIANGVLHVIDEVLNPTNQTIASDSSSEGEPVFEGAMPASDVPFTSGQPTPTTTISPEATEAADPTQTGATGGSSSSSSSAAAAPMKTGAVGMGALFGAAAVYLV</sequence>
<feature type="domain" description="FAS1" evidence="3">
    <location>
        <begin position="22"/>
        <end position="167"/>
    </location>
</feature>
<accession>A0A6A5TG29</accession>
<feature type="compositionally biased region" description="Low complexity" evidence="1">
    <location>
        <begin position="357"/>
        <end position="366"/>
    </location>
</feature>
<dbReference type="AlphaFoldDB" id="A0A6A5TG29"/>
<dbReference type="Proteomes" id="UP000800038">
    <property type="component" value="Unassembled WGS sequence"/>
</dbReference>
<gene>
    <name evidence="4" type="ORF">EJ02DRAFT_364217</name>
</gene>